<evidence type="ECO:0000313" key="3">
    <source>
        <dbReference type="Proteomes" id="UP000749646"/>
    </source>
</evidence>
<evidence type="ECO:0000256" key="1">
    <source>
        <dbReference type="SAM" id="MobiDB-lite"/>
    </source>
</evidence>
<dbReference type="AlphaFoldDB" id="A0A9P6IQ05"/>
<keyword evidence="3" id="KW-1185">Reference proteome</keyword>
<feature type="compositionally biased region" description="Basic and acidic residues" evidence="1">
    <location>
        <begin position="95"/>
        <end position="110"/>
    </location>
</feature>
<proteinExistence type="predicted"/>
<dbReference type="EMBL" id="JAAAHW010008636">
    <property type="protein sequence ID" value="KAF9944024.1"/>
    <property type="molecule type" value="Genomic_DNA"/>
</dbReference>
<feature type="region of interest" description="Disordered" evidence="1">
    <location>
        <begin position="95"/>
        <end position="157"/>
    </location>
</feature>
<feature type="compositionally biased region" description="Low complexity" evidence="1">
    <location>
        <begin position="133"/>
        <end position="143"/>
    </location>
</feature>
<reference evidence="2" key="1">
    <citation type="journal article" date="2020" name="Fungal Divers.">
        <title>Resolving the Mortierellaceae phylogeny through synthesis of multi-gene phylogenetics and phylogenomics.</title>
        <authorList>
            <person name="Vandepol N."/>
            <person name="Liber J."/>
            <person name="Desiro A."/>
            <person name="Na H."/>
            <person name="Kennedy M."/>
            <person name="Barry K."/>
            <person name="Grigoriev I.V."/>
            <person name="Miller A.N."/>
            <person name="O'Donnell K."/>
            <person name="Stajich J.E."/>
            <person name="Bonito G."/>
        </authorList>
    </citation>
    <scope>NUCLEOTIDE SEQUENCE</scope>
    <source>
        <strain evidence="2">MES-2147</strain>
    </source>
</reference>
<dbReference type="OrthoDB" id="552194at2759"/>
<evidence type="ECO:0000313" key="2">
    <source>
        <dbReference type="EMBL" id="KAF9944024.1"/>
    </source>
</evidence>
<sequence>MATEDVTEQIDLQLPEGGAEGPAKASDLIDSLKSVTNKESESLAQSTMLDGTGSRKKPKPFDAIREDMMALKLDVKVGRQKERLDEKERLRQLETQRLREKSKTDSHKLMQSEWSEGLLIKNKRRKFVEEQNSSPSDNRSISSQDLQDANDKDWPEHWKKLPNFKNAVEIDPVMQAKWKNRPNFKVFRKSAGTGMAVESRRPTSLVLDGALDVKQEEAAQK</sequence>
<dbReference type="Proteomes" id="UP000749646">
    <property type="component" value="Unassembled WGS sequence"/>
</dbReference>
<organism evidence="2 3">
    <name type="scientific">Modicella reniformis</name>
    <dbReference type="NCBI Taxonomy" id="1440133"/>
    <lineage>
        <taxon>Eukaryota</taxon>
        <taxon>Fungi</taxon>
        <taxon>Fungi incertae sedis</taxon>
        <taxon>Mucoromycota</taxon>
        <taxon>Mortierellomycotina</taxon>
        <taxon>Mortierellomycetes</taxon>
        <taxon>Mortierellales</taxon>
        <taxon>Mortierellaceae</taxon>
        <taxon>Modicella</taxon>
    </lineage>
</organism>
<feature type="non-terminal residue" evidence="2">
    <location>
        <position position="1"/>
    </location>
</feature>
<protein>
    <submittedName>
        <fullName evidence="2">Uncharacterized protein</fullName>
    </submittedName>
</protein>
<feature type="region of interest" description="Disordered" evidence="1">
    <location>
        <begin position="1"/>
        <end position="63"/>
    </location>
</feature>
<comment type="caution">
    <text evidence="2">The sequence shown here is derived from an EMBL/GenBank/DDBJ whole genome shotgun (WGS) entry which is preliminary data.</text>
</comment>
<accession>A0A9P6IQ05</accession>
<gene>
    <name evidence="2" type="ORF">BGZ65_012787</name>
</gene>
<name>A0A9P6IQ05_9FUNG</name>